<gene>
    <name evidence="1" type="ORF">LCGC14_1365270</name>
</gene>
<dbReference type="AlphaFoldDB" id="A0A0F9N922"/>
<dbReference type="Pfam" id="PF03237">
    <property type="entry name" value="Terminase_6N"/>
    <property type="match status" value="1"/>
</dbReference>
<name>A0A0F9N922_9ZZZZ</name>
<dbReference type="Gene3D" id="3.40.50.300">
    <property type="entry name" value="P-loop containing nucleotide triphosphate hydrolases"/>
    <property type="match status" value="1"/>
</dbReference>
<dbReference type="InterPro" id="IPR027417">
    <property type="entry name" value="P-loop_NTPase"/>
</dbReference>
<accession>A0A0F9N922</accession>
<feature type="non-terminal residue" evidence="1">
    <location>
        <position position="1"/>
    </location>
</feature>
<dbReference type="Gene3D" id="3.30.420.280">
    <property type="match status" value="1"/>
</dbReference>
<dbReference type="EMBL" id="LAZR01008573">
    <property type="protein sequence ID" value="KKM77907.1"/>
    <property type="molecule type" value="Genomic_DNA"/>
</dbReference>
<evidence type="ECO:0000313" key="1">
    <source>
        <dbReference type="EMBL" id="KKM77907.1"/>
    </source>
</evidence>
<sequence>KTRRNAKKAPWKIFKQLVNWEYVAKISEPEGFVRFTNGSEIQFDGVEIPDNLRGDGLTKLVLEEYASWKDGKKIWDQVLRPMLGDRNGRALFVGTPAGYNHFRDVYVKGLDPKEKEWSAAQYTTLDGGIVSQEEIDAAKADTNPRSFRQEWEASFEQLANQVYDYFDRGTHVKDTALAGDRLLVGIDFNLDPMTCVIAQKDEKGDCEILEALELNYSNTDELLEEVEKRYPERLFTAYPDPSGRSRHTSAGGKTDFSIIDDRPRWKVDMVMYRKSIPLADKINNVQANLRDANNHSHVTIHPVNGVPLIEAFEGLTYVEGTSQPDKTGGKDHVSDAGAYLLWGAFNRFKHKGSIGTFAL</sequence>
<protein>
    <submittedName>
        <fullName evidence="1">Uncharacterized protein</fullName>
    </submittedName>
</protein>
<reference evidence="1" key="1">
    <citation type="journal article" date="2015" name="Nature">
        <title>Complex archaea that bridge the gap between prokaryotes and eukaryotes.</title>
        <authorList>
            <person name="Spang A."/>
            <person name="Saw J.H."/>
            <person name="Jorgensen S.L."/>
            <person name="Zaremba-Niedzwiedzka K."/>
            <person name="Martijn J."/>
            <person name="Lind A.E."/>
            <person name="van Eijk R."/>
            <person name="Schleper C."/>
            <person name="Guy L."/>
            <person name="Ettema T.J."/>
        </authorList>
    </citation>
    <scope>NUCLEOTIDE SEQUENCE</scope>
</reference>
<organism evidence="1">
    <name type="scientific">marine sediment metagenome</name>
    <dbReference type="NCBI Taxonomy" id="412755"/>
    <lineage>
        <taxon>unclassified sequences</taxon>
        <taxon>metagenomes</taxon>
        <taxon>ecological metagenomes</taxon>
    </lineage>
</organism>
<comment type="caution">
    <text evidence="1">The sequence shown here is derived from an EMBL/GenBank/DDBJ whole genome shotgun (WGS) entry which is preliminary data.</text>
</comment>
<proteinExistence type="predicted"/>